<gene>
    <name evidence="4" type="ORF">DPMN_010105</name>
</gene>
<name>A0A9D4N2K8_DREPO</name>
<dbReference type="GO" id="GO:0000792">
    <property type="term" value="C:heterochromatin"/>
    <property type="evidence" value="ECO:0007669"/>
    <property type="project" value="InterPro"/>
</dbReference>
<dbReference type="PROSITE" id="PS51457">
    <property type="entry name" value="BEN"/>
    <property type="match status" value="1"/>
</dbReference>
<dbReference type="GO" id="GO:0000182">
    <property type="term" value="F:rDNA binding"/>
    <property type="evidence" value="ECO:0007669"/>
    <property type="project" value="TreeGrafter"/>
</dbReference>
<comment type="caution">
    <text evidence="4">The sequence shown here is derived from an EMBL/GenBank/DDBJ whole genome shotgun (WGS) entry which is preliminary data.</text>
</comment>
<reference evidence="4" key="1">
    <citation type="journal article" date="2019" name="bioRxiv">
        <title>The Genome of the Zebra Mussel, Dreissena polymorpha: A Resource for Invasive Species Research.</title>
        <authorList>
            <person name="McCartney M.A."/>
            <person name="Auch B."/>
            <person name="Kono T."/>
            <person name="Mallez S."/>
            <person name="Zhang Y."/>
            <person name="Obille A."/>
            <person name="Becker A."/>
            <person name="Abrahante J.E."/>
            <person name="Garbe J."/>
            <person name="Badalamenti J.P."/>
            <person name="Herman A."/>
            <person name="Mangelson H."/>
            <person name="Liachko I."/>
            <person name="Sullivan S."/>
            <person name="Sone E.D."/>
            <person name="Koren S."/>
            <person name="Silverstein K.A.T."/>
            <person name="Beckman K.B."/>
            <person name="Gohl D.M."/>
        </authorList>
    </citation>
    <scope>NUCLEOTIDE SEQUENCE</scope>
    <source>
        <strain evidence="4">Duluth1</strain>
        <tissue evidence="4">Whole animal</tissue>
    </source>
</reference>
<dbReference type="GO" id="GO:0000122">
    <property type="term" value="P:negative regulation of transcription by RNA polymerase II"/>
    <property type="evidence" value="ECO:0007669"/>
    <property type="project" value="TreeGrafter"/>
</dbReference>
<evidence type="ECO:0000256" key="2">
    <source>
        <dbReference type="SAM" id="MobiDB-lite"/>
    </source>
</evidence>
<evidence type="ECO:0000313" key="5">
    <source>
        <dbReference type="Proteomes" id="UP000828390"/>
    </source>
</evidence>
<dbReference type="PANTHER" id="PTHR28665:SF1">
    <property type="entry name" value="BEN DOMAIN-CONTAINING PROTEIN 3"/>
    <property type="match status" value="1"/>
</dbReference>
<proteinExistence type="predicted"/>
<reference evidence="4" key="2">
    <citation type="submission" date="2020-11" db="EMBL/GenBank/DDBJ databases">
        <authorList>
            <person name="McCartney M.A."/>
            <person name="Auch B."/>
            <person name="Kono T."/>
            <person name="Mallez S."/>
            <person name="Becker A."/>
            <person name="Gohl D.M."/>
            <person name="Silverstein K.A.T."/>
            <person name="Koren S."/>
            <person name="Bechman K.B."/>
            <person name="Herman A."/>
            <person name="Abrahante J.E."/>
            <person name="Garbe J."/>
        </authorList>
    </citation>
    <scope>NUCLEOTIDE SEQUENCE</scope>
    <source>
        <strain evidence="4">Duluth1</strain>
        <tissue evidence="4">Whole animal</tissue>
    </source>
</reference>
<evidence type="ECO:0000259" key="3">
    <source>
        <dbReference type="PROSITE" id="PS51457"/>
    </source>
</evidence>
<feature type="region of interest" description="Disordered" evidence="2">
    <location>
        <begin position="1"/>
        <end position="23"/>
    </location>
</feature>
<dbReference type="InterPro" id="IPR033583">
    <property type="entry name" value="BEND3"/>
</dbReference>
<feature type="coiled-coil region" evidence="1">
    <location>
        <begin position="352"/>
        <end position="379"/>
    </location>
</feature>
<dbReference type="PANTHER" id="PTHR28665">
    <property type="entry name" value="BEN DOMAIN-CONTAINING PROTEIN 3"/>
    <property type="match status" value="1"/>
</dbReference>
<feature type="domain" description="BEN" evidence="3">
    <location>
        <begin position="420"/>
        <end position="528"/>
    </location>
</feature>
<dbReference type="AlphaFoldDB" id="A0A9D4N2K8"/>
<sequence length="558" mass="62240">MGSNKKCRQRSGNTRGRCDDGKRNAKLFRHLTRLQCPHQPSPVPESSMSANGMHLPQQTPVYIVQPLMSATQQAHVPDQTPVYNEQPLMSATQQAIVPDQTPEYYEQLLMSATQQAIVPDQTPVYNEQSLMSATQQAHMHVPDQTPVYNEQPLMSATQQAHVPDQTPVYKEQPLMSATQQAHVHVPDRTPVYNVQPLMSATQQAHLPDQTPVYNVQPLMSATQQAIVPDQTPVYNEQPLISALQQAHKHAPEQTPVYNVQPLMPALQQAHVHNQTSDVQPITPEVQHSEASVLGASISLWLSSLLAEPLPTLTPTSIASTPARPSAFRTTRPDFGGSNLTVTSSFYQLVEGRRVVERDVNRLTRQVEALTRSNIAQTQEIASLKEMGASLVMASYHQAAQVASAPQPPLATERENAEAIIPSHAMLSDDEVRLIHQASNGAMNFAAHLTQRLFPELFTASMIRLHYNYHGGRKDKKQPLSPRRKSAIRTYVIRHFPSMADDNNWRNEGIPKINEMLRQHSTYSVRGVVVQTNAPRRERVFWGKHVHCTVYGQGVNSLI</sequence>
<accession>A0A9D4N2K8</accession>
<dbReference type="GO" id="GO:0000183">
    <property type="term" value="P:rDNA heterochromatin formation"/>
    <property type="evidence" value="ECO:0007669"/>
    <property type="project" value="InterPro"/>
</dbReference>
<evidence type="ECO:0000313" key="4">
    <source>
        <dbReference type="EMBL" id="KAH3886104.1"/>
    </source>
</evidence>
<protein>
    <recommendedName>
        <fullName evidence="3">BEN domain-containing protein</fullName>
    </recommendedName>
</protein>
<dbReference type="SMART" id="SM01025">
    <property type="entry name" value="BEN"/>
    <property type="match status" value="1"/>
</dbReference>
<keyword evidence="1" id="KW-0175">Coiled coil</keyword>
<dbReference type="EMBL" id="JAIWYP010000001">
    <property type="protein sequence ID" value="KAH3886104.1"/>
    <property type="molecule type" value="Genomic_DNA"/>
</dbReference>
<evidence type="ECO:0000256" key="1">
    <source>
        <dbReference type="SAM" id="Coils"/>
    </source>
</evidence>
<organism evidence="4 5">
    <name type="scientific">Dreissena polymorpha</name>
    <name type="common">Zebra mussel</name>
    <name type="synonym">Mytilus polymorpha</name>
    <dbReference type="NCBI Taxonomy" id="45954"/>
    <lineage>
        <taxon>Eukaryota</taxon>
        <taxon>Metazoa</taxon>
        <taxon>Spiralia</taxon>
        <taxon>Lophotrochozoa</taxon>
        <taxon>Mollusca</taxon>
        <taxon>Bivalvia</taxon>
        <taxon>Autobranchia</taxon>
        <taxon>Heteroconchia</taxon>
        <taxon>Euheterodonta</taxon>
        <taxon>Imparidentia</taxon>
        <taxon>Neoheterodontei</taxon>
        <taxon>Myida</taxon>
        <taxon>Dreissenoidea</taxon>
        <taxon>Dreissenidae</taxon>
        <taxon>Dreissena</taxon>
    </lineage>
</organism>
<keyword evidence="5" id="KW-1185">Reference proteome</keyword>
<dbReference type="Pfam" id="PF10523">
    <property type="entry name" value="BEN"/>
    <property type="match status" value="1"/>
</dbReference>
<dbReference type="Proteomes" id="UP000828390">
    <property type="component" value="Unassembled WGS sequence"/>
</dbReference>
<dbReference type="InterPro" id="IPR018379">
    <property type="entry name" value="BEN_domain"/>
</dbReference>